<keyword evidence="11" id="KW-1185">Reference proteome</keyword>
<dbReference type="AlphaFoldDB" id="A0A4Q0YEZ7"/>
<comment type="catalytic activity">
    <reaction evidence="1">
        <text>acetyl-CoA + phosphate = acetyl phosphate + CoA</text>
        <dbReference type="Rhea" id="RHEA:19521"/>
        <dbReference type="ChEBI" id="CHEBI:22191"/>
        <dbReference type="ChEBI" id="CHEBI:43474"/>
        <dbReference type="ChEBI" id="CHEBI:57287"/>
        <dbReference type="ChEBI" id="CHEBI:57288"/>
        <dbReference type="EC" id="2.3.1.8"/>
    </reaction>
</comment>
<keyword evidence="7" id="KW-0012">Acyltransferase</keyword>
<keyword evidence="6 10" id="KW-0808">Transferase</keyword>
<comment type="pathway">
    <text evidence="2">Metabolic intermediate biosynthesis; acetyl-CoA biosynthesis; acetyl-CoA from acetate: step 2/2.</text>
</comment>
<evidence type="ECO:0000256" key="6">
    <source>
        <dbReference type="ARBA" id="ARBA00022679"/>
    </source>
</evidence>
<evidence type="ECO:0000256" key="3">
    <source>
        <dbReference type="ARBA" id="ARBA00005656"/>
    </source>
</evidence>
<comment type="caution">
    <text evidence="10">The sequence shown here is derived from an EMBL/GenBank/DDBJ whole genome shotgun (WGS) entry which is preliminary data.</text>
</comment>
<evidence type="ECO:0000259" key="9">
    <source>
        <dbReference type="Pfam" id="PF01515"/>
    </source>
</evidence>
<evidence type="ECO:0000256" key="2">
    <source>
        <dbReference type="ARBA" id="ARBA00004989"/>
    </source>
</evidence>
<accession>A0A4Q0YEZ7</accession>
<evidence type="ECO:0000256" key="8">
    <source>
        <dbReference type="ARBA" id="ARBA00031108"/>
    </source>
</evidence>
<proteinExistence type="inferred from homology"/>
<dbReference type="InterPro" id="IPR042112">
    <property type="entry name" value="P_AcTrfase_dom2"/>
</dbReference>
<dbReference type="EMBL" id="PEIB01000057">
    <property type="protein sequence ID" value="RXJ69097.1"/>
    <property type="molecule type" value="Genomic_DNA"/>
</dbReference>
<dbReference type="InterPro" id="IPR050500">
    <property type="entry name" value="Phos_Acetyltrans/Butyryltrans"/>
</dbReference>
<gene>
    <name evidence="10" type="primary">pta</name>
    <name evidence="10" type="ORF">CS022_23895</name>
</gene>
<dbReference type="InterPro" id="IPR042113">
    <property type="entry name" value="P_AcTrfase_dom1"/>
</dbReference>
<feature type="domain" description="Phosphate acetyl/butaryl transferase" evidence="9">
    <location>
        <begin position="3"/>
        <end position="326"/>
    </location>
</feature>
<dbReference type="EC" id="2.3.1.8" evidence="4"/>
<dbReference type="GO" id="GO:0008959">
    <property type="term" value="F:phosphate acetyltransferase activity"/>
    <property type="evidence" value="ECO:0007669"/>
    <property type="project" value="UniProtKB-EC"/>
</dbReference>
<dbReference type="Gene3D" id="3.40.50.10950">
    <property type="match status" value="1"/>
</dbReference>
<dbReference type="InterPro" id="IPR004614">
    <property type="entry name" value="P_AcTrfase"/>
</dbReference>
<name>A0A4Q0YEZ7_9GAMM</name>
<protein>
    <recommendedName>
        <fullName evidence="5">Phosphate acetyltransferase</fullName>
        <ecNumber evidence="4">2.3.1.8</ecNumber>
    </recommendedName>
    <alternativeName>
        <fullName evidence="8">Phosphotransacetylase</fullName>
    </alternativeName>
</protein>
<dbReference type="PANTHER" id="PTHR43356:SF3">
    <property type="entry name" value="PHOSPHATE ACETYLTRANSFERASE"/>
    <property type="match status" value="1"/>
</dbReference>
<evidence type="ECO:0000256" key="4">
    <source>
        <dbReference type="ARBA" id="ARBA00012707"/>
    </source>
</evidence>
<dbReference type="InterPro" id="IPR002505">
    <property type="entry name" value="PTA_PTB"/>
</dbReference>
<evidence type="ECO:0000256" key="5">
    <source>
        <dbReference type="ARBA" id="ARBA00021528"/>
    </source>
</evidence>
<dbReference type="NCBIfam" id="TIGR00651">
    <property type="entry name" value="pta"/>
    <property type="match status" value="1"/>
</dbReference>
<dbReference type="SUPFAM" id="SSF53659">
    <property type="entry name" value="Isocitrate/Isopropylmalate dehydrogenase-like"/>
    <property type="match status" value="1"/>
</dbReference>
<reference evidence="10 11" key="1">
    <citation type="submission" date="2017-10" db="EMBL/GenBank/DDBJ databases">
        <title>Nyctiphanis sp. nov., isolated from the stomach of the euphausiid Nyctiphanes simplex (Hansen, 1911) in the Gulf of California.</title>
        <authorList>
            <person name="Gomez-Gil B."/>
            <person name="Aguilar-Mendez M."/>
            <person name="Lopez-Cortes A."/>
            <person name="Gomez-Gutierrez J."/>
            <person name="Roque A."/>
            <person name="Lang E."/>
            <person name="Gonzalez-Castillo A."/>
        </authorList>
    </citation>
    <scope>NUCLEOTIDE SEQUENCE [LARGE SCALE GENOMIC DNA]</scope>
    <source>
        <strain evidence="10 11">CAIM 600</strain>
    </source>
</reference>
<dbReference type="Pfam" id="PF01515">
    <property type="entry name" value="PTA_PTB"/>
    <property type="match status" value="1"/>
</dbReference>
<dbReference type="Proteomes" id="UP000290287">
    <property type="component" value="Unassembled WGS sequence"/>
</dbReference>
<dbReference type="Gene3D" id="3.40.50.10750">
    <property type="entry name" value="Isocitrate/Isopropylmalate dehydrogenase-like"/>
    <property type="match status" value="1"/>
</dbReference>
<evidence type="ECO:0000256" key="1">
    <source>
        <dbReference type="ARBA" id="ARBA00000705"/>
    </source>
</evidence>
<evidence type="ECO:0000313" key="11">
    <source>
        <dbReference type="Proteomes" id="UP000290287"/>
    </source>
</evidence>
<dbReference type="NCBIfam" id="NF007233">
    <property type="entry name" value="PRK09653.1"/>
    <property type="match status" value="1"/>
</dbReference>
<evidence type="ECO:0000313" key="10">
    <source>
        <dbReference type="EMBL" id="RXJ69097.1"/>
    </source>
</evidence>
<dbReference type="InterPro" id="IPR012147">
    <property type="entry name" value="P_Ac_Bu_trans"/>
</dbReference>
<comment type="similarity">
    <text evidence="3">Belongs to the phosphate acetyltransferase and butyryltransferase family.</text>
</comment>
<evidence type="ECO:0000256" key="7">
    <source>
        <dbReference type="ARBA" id="ARBA00023315"/>
    </source>
</evidence>
<dbReference type="PIRSF" id="PIRSF000428">
    <property type="entry name" value="P_Ac_trans"/>
    <property type="match status" value="1"/>
</dbReference>
<organism evidence="10 11">
    <name type="scientific">Veronia nyctiphanis</name>
    <dbReference type="NCBI Taxonomy" id="1278244"/>
    <lineage>
        <taxon>Bacteria</taxon>
        <taxon>Pseudomonadati</taxon>
        <taxon>Pseudomonadota</taxon>
        <taxon>Gammaproteobacteria</taxon>
        <taxon>Vibrionales</taxon>
        <taxon>Vibrionaceae</taxon>
        <taxon>Veronia</taxon>
    </lineage>
</organism>
<dbReference type="OrthoDB" id="9808984at2"/>
<dbReference type="RefSeq" id="WP_129124356.1">
    <property type="nucleotide sequence ID" value="NZ_PEIB01000057.1"/>
</dbReference>
<sequence>MRIIETLIAKARSKEMTIALCEATDKRVLRAAKQITEEQIARIILVGPYEEIVDSAKRANVSLDGMRIFDPQTSQLRHSYANVLYELRKAKGMHKEDAEKQVQDPLIFASLLVKQGVADGMVSGAVYTTSDVVRSAIQIIGKKPGYSAVSSFFLMLFCKQFHQTKTAMIFSDCALVIDPDAKTLAEIALSASESGRIFLDNEPRVAMLSFSTNGSAKHAAVDKVTKATQLAREQQPNLIIDGDIQLDAALIAEISEKKYPDSRTKGMANVLIFPNLEAGNIGYKLAERLGQATAIGPLLQGLAKPANDLSRGCSIEDIVYVVAATAIQAQAAST</sequence>
<dbReference type="PANTHER" id="PTHR43356">
    <property type="entry name" value="PHOSPHATE ACETYLTRANSFERASE"/>
    <property type="match status" value="1"/>
</dbReference>